<proteinExistence type="predicted"/>
<evidence type="ECO:0008006" key="3">
    <source>
        <dbReference type="Google" id="ProtNLM"/>
    </source>
</evidence>
<evidence type="ECO:0000313" key="2">
    <source>
        <dbReference type="EMBL" id="OIR07700.1"/>
    </source>
</evidence>
<name>A0A1J5T1I5_9ZZZZ</name>
<dbReference type="AlphaFoldDB" id="A0A1J5T1I5"/>
<keyword evidence="1" id="KW-0812">Transmembrane</keyword>
<gene>
    <name evidence="2" type="ORF">GALL_99820</name>
</gene>
<dbReference type="EMBL" id="MLJW01000035">
    <property type="protein sequence ID" value="OIR07700.1"/>
    <property type="molecule type" value="Genomic_DNA"/>
</dbReference>
<sequence length="166" mass="19179">MKKIKRQLLAPFTWLAAIVFLIEEAIWDWTAALMARLGAMRLVRTIEKYIATLHPGWALVTFLLPSLILIPAKLIGLHAIAAGHWLVGSAVFVLAKLMGMALFSRIFNLTRPALMQLGWFARLYAVVMYYRNRIHAYLDNWAVYQRIKRRMKSLIARMISTFKHKP</sequence>
<protein>
    <recommendedName>
        <fullName evidence="3">Transmembrane protein</fullName>
    </recommendedName>
</protein>
<accession>A0A1J5T1I5</accession>
<feature type="transmembrane region" description="Helical" evidence="1">
    <location>
        <begin position="82"/>
        <end position="107"/>
    </location>
</feature>
<keyword evidence="1" id="KW-0472">Membrane</keyword>
<reference evidence="2" key="1">
    <citation type="submission" date="2016-10" db="EMBL/GenBank/DDBJ databases">
        <title>Sequence of Gallionella enrichment culture.</title>
        <authorList>
            <person name="Poehlein A."/>
            <person name="Muehling M."/>
            <person name="Daniel R."/>
        </authorList>
    </citation>
    <scope>NUCLEOTIDE SEQUENCE</scope>
</reference>
<comment type="caution">
    <text evidence="2">The sequence shown here is derived from an EMBL/GenBank/DDBJ whole genome shotgun (WGS) entry which is preliminary data.</text>
</comment>
<feature type="transmembrane region" description="Helical" evidence="1">
    <location>
        <begin position="49"/>
        <end position="70"/>
    </location>
</feature>
<keyword evidence="1" id="KW-1133">Transmembrane helix</keyword>
<organism evidence="2">
    <name type="scientific">mine drainage metagenome</name>
    <dbReference type="NCBI Taxonomy" id="410659"/>
    <lineage>
        <taxon>unclassified sequences</taxon>
        <taxon>metagenomes</taxon>
        <taxon>ecological metagenomes</taxon>
    </lineage>
</organism>
<evidence type="ECO:0000256" key="1">
    <source>
        <dbReference type="SAM" id="Phobius"/>
    </source>
</evidence>